<proteinExistence type="predicted"/>
<dbReference type="Proteomes" id="UP000183868">
    <property type="component" value="Chromosome"/>
</dbReference>
<evidence type="ECO:0000313" key="1">
    <source>
        <dbReference type="EMBL" id="APF19065.1"/>
    </source>
</evidence>
<dbReference type="AlphaFoldDB" id="A0A1J1C9U5"/>
<dbReference type="KEGG" id="caby:Cabys_2316"/>
<dbReference type="EMBL" id="CP018099">
    <property type="protein sequence ID" value="APF19065.1"/>
    <property type="molecule type" value="Genomic_DNA"/>
</dbReference>
<organism evidence="1 2">
    <name type="scientific">Caldithrix abyssi DSM 13497</name>
    <dbReference type="NCBI Taxonomy" id="880073"/>
    <lineage>
        <taxon>Bacteria</taxon>
        <taxon>Pseudomonadati</taxon>
        <taxon>Calditrichota</taxon>
        <taxon>Calditrichia</taxon>
        <taxon>Calditrichales</taxon>
        <taxon>Calditrichaceae</taxon>
        <taxon>Caldithrix</taxon>
    </lineage>
</organism>
<name>A0A1J1C9U5_CALAY</name>
<accession>A0A1J1C9U5</accession>
<evidence type="ECO:0000313" key="2">
    <source>
        <dbReference type="Proteomes" id="UP000183868"/>
    </source>
</evidence>
<protein>
    <submittedName>
        <fullName evidence="1">Uncharacterized protein</fullName>
    </submittedName>
</protein>
<gene>
    <name evidence="1" type="ORF">Cabys_2316</name>
</gene>
<sequence>MKRCRSQKNLSRDDFAFKKEIINRKWRKVIFSQITPIIAEND</sequence>
<reference evidence="1 2" key="1">
    <citation type="submission" date="2016-11" db="EMBL/GenBank/DDBJ databases">
        <title>Genomic analysis of Caldithrix abyssi and proposal of a novel bacterial phylum Caldithrichaeota.</title>
        <authorList>
            <person name="Kublanov I."/>
            <person name="Sigalova O."/>
            <person name="Gavrilov S."/>
            <person name="Lebedinsky A."/>
            <person name="Ivanova N."/>
            <person name="Daum C."/>
            <person name="Reddy T."/>
            <person name="Klenk H.P."/>
            <person name="Goker M."/>
            <person name="Reva O."/>
            <person name="Miroshnichenko M."/>
            <person name="Kyprides N."/>
            <person name="Woyke T."/>
            <person name="Gelfand M."/>
        </authorList>
    </citation>
    <scope>NUCLEOTIDE SEQUENCE [LARGE SCALE GENOMIC DNA]</scope>
    <source>
        <strain evidence="1 2">LF13</strain>
    </source>
</reference>